<comment type="caution">
    <text evidence="2">The sequence shown here is derived from an EMBL/GenBank/DDBJ whole genome shotgun (WGS) entry which is preliminary data.</text>
</comment>
<keyword evidence="1" id="KW-0732">Signal</keyword>
<evidence type="ECO:0000313" key="2">
    <source>
        <dbReference type="EMBL" id="MFC5988422.1"/>
    </source>
</evidence>
<accession>A0ABW1ITL5</accession>
<evidence type="ECO:0000313" key="3">
    <source>
        <dbReference type="Proteomes" id="UP001596250"/>
    </source>
</evidence>
<evidence type="ECO:0000256" key="1">
    <source>
        <dbReference type="SAM" id="SignalP"/>
    </source>
</evidence>
<dbReference type="RefSeq" id="WP_379895890.1">
    <property type="nucleotide sequence ID" value="NZ_CBCSCT010000016.1"/>
</dbReference>
<dbReference type="EMBL" id="JBHSQV010000180">
    <property type="protein sequence ID" value="MFC5988422.1"/>
    <property type="molecule type" value="Genomic_DNA"/>
</dbReference>
<feature type="signal peptide" evidence="1">
    <location>
        <begin position="1"/>
        <end position="27"/>
    </location>
</feature>
<keyword evidence="3" id="KW-1185">Reference proteome</keyword>
<dbReference type="Proteomes" id="UP001596250">
    <property type="component" value="Unassembled WGS sequence"/>
</dbReference>
<gene>
    <name evidence="2" type="ORF">ACFPXP_18615</name>
</gene>
<proteinExistence type="predicted"/>
<name>A0ABW1ITL5_9BACL</name>
<organism evidence="2 3">
    <name type="scientific">Marinicrinis lubricantis</name>
    <dbReference type="NCBI Taxonomy" id="2086470"/>
    <lineage>
        <taxon>Bacteria</taxon>
        <taxon>Bacillati</taxon>
        <taxon>Bacillota</taxon>
        <taxon>Bacilli</taxon>
        <taxon>Bacillales</taxon>
        <taxon>Paenibacillaceae</taxon>
    </lineage>
</organism>
<sequence length="300" mass="34976">MKKARKLLSLFLVLGLMSSVLASTAYAAESDQTTQYRVFQNDKLLKEFASRAQAVAYAQYFANSYVEDVVTRTWVWSSFPTYQVIVDGQPLAHRFYTYDGALTEAKKHKRSIVKDLTKAGIMWDNYPEYRLYQGDKTLPEWEFATLEEAKKAAAYYRNVHVIKLLTNQWVWDDMTEAQKNTYRQQKPVYEVTAPTLETSRTFAFLQDAIREAYKYDDSVIMNTSSGKQVYSNSKEYVVKQSGREIQRFYHPEMAIRYARNFVRASIEWNGKELWYNDPTYIVLQSDRAVGSFHTVQDAVK</sequence>
<protein>
    <submittedName>
        <fullName evidence="2">Uncharacterized protein</fullName>
    </submittedName>
</protein>
<reference evidence="3" key="1">
    <citation type="journal article" date="2019" name="Int. J. Syst. Evol. Microbiol.">
        <title>The Global Catalogue of Microorganisms (GCM) 10K type strain sequencing project: providing services to taxonomists for standard genome sequencing and annotation.</title>
        <authorList>
            <consortium name="The Broad Institute Genomics Platform"/>
            <consortium name="The Broad Institute Genome Sequencing Center for Infectious Disease"/>
            <person name="Wu L."/>
            <person name="Ma J."/>
        </authorList>
    </citation>
    <scope>NUCLEOTIDE SEQUENCE [LARGE SCALE GENOMIC DNA]</scope>
    <source>
        <strain evidence="3">CCM 8749</strain>
    </source>
</reference>
<feature type="chain" id="PRO_5046714235" evidence="1">
    <location>
        <begin position="28"/>
        <end position="300"/>
    </location>
</feature>